<name>A0A7E4VBK0_PANRE</name>
<evidence type="ECO:0000313" key="1">
    <source>
        <dbReference type="Proteomes" id="UP000492821"/>
    </source>
</evidence>
<reference evidence="2" key="2">
    <citation type="submission" date="2020-10" db="UniProtKB">
        <authorList>
            <consortium name="WormBaseParasite"/>
        </authorList>
    </citation>
    <scope>IDENTIFICATION</scope>
</reference>
<dbReference type="AlphaFoldDB" id="A0A7E4VBK0"/>
<protein>
    <submittedName>
        <fullName evidence="2">Photolyase/cryptochrome alpha/beta domain-containing protein</fullName>
    </submittedName>
</protein>
<proteinExistence type="predicted"/>
<dbReference type="Proteomes" id="UP000492821">
    <property type="component" value="Unassembled WGS sequence"/>
</dbReference>
<accession>A0A7E4VBK0</accession>
<dbReference type="WBParaSite" id="Pan_g18882.t1">
    <property type="protein sequence ID" value="Pan_g18882.t1"/>
    <property type="gene ID" value="Pan_g18882"/>
</dbReference>
<organism evidence="1 2">
    <name type="scientific">Panagrellus redivivus</name>
    <name type="common">Microworm</name>
    <dbReference type="NCBI Taxonomy" id="6233"/>
    <lineage>
        <taxon>Eukaryota</taxon>
        <taxon>Metazoa</taxon>
        <taxon>Ecdysozoa</taxon>
        <taxon>Nematoda</taxon>
        <taxon>Chromadorea</taxon>
        <taxon>Rhabditida</taxon>
        <taxon>Tylenchina</taxon>
        <taxon>Panagrolaimomorpha</taxon>
        <taxon>Panagrolaimoidea</taxon>
        <taxon>Panagrolaimidae</taxon>
        <taxon>Panagrellus</taxon>
    </lineage>
</organism>
<evidence type="ECO:0000313" key="2">
    <source>
        <dbReference type="WBParaSite" id="Pan_g18882.t1"/>
    </source>
</evidence>
<reference evidence="1" key="1">
    <citation type="journal article" date="2013" name="Genetics">
        <title>The draft genome and transcriptome of Panagrellus redivivus are shaped by the harsh demands of a free-living lifestyle.</title>
        <authorList>
            <person name="Srinivasan J."/>
            <person name="Dillman A.R."/>
            <person name="Macchietto M.G."/>
            <person name="Heikkinen L."/>
            <person name="Lakso M."/>
            <person name="Fracchia K.M."/>
            <person name="Antoshechkin I."/>
            <person name="Mortazavi A."/>
            <person name="Wong G."/>
            <person name="Sternberg P.W."/>
        </authorList>
    </citation>
    <scope>NUCLEOTIDE SEQUENCE [LARGE SCALE GENOMIC DNA]</scope>
    <source>
        <strain evidence="1">MT8872</strain>
    </source>
</reference>
<keyword evidence="1" id="KW-1185">Reference proteome</keyword>
<sequence>MQRLVENANQNQCSIWFHFAKVATNLNVRDMVSAAARGAPVDVFTCLPSTARFDQKGQFESLSRGKTRMPSTLAYKSEDLQCSTERAARN</sequence>